<reference evidence="3" key="1">
    <citation type="journal article" date="2023" name="Mol. Phylogenet. Evol.">
        <title>Genome-scale phylogeny and comparative genomics of the fungal order Sordariales.</title>
        <authorList>
            <person name="Hensen N."/>
            <person name="Bonometti L."/>
            <person name="Westerberg I."/>
            <person name="Brannstrom I.O."/>
            <person name="Guillou S."/>
            <person name="Cros-Aarteil S."/>
            <person name="Calhoun S."/>
            <person name="Haridas S."/>
            <person name="Kuo A."/>
            <person name="Mondo S."/>
            <person name="Pangilinan J."/>
            <person name="Riley R."/>
            <person name="LaButti K."/>
            <person name="Andreopoulos B."/>
            <person name="Lipzen A."/>
            <person name="Chen C."/>
            <person name="Yan M."/>
            <person name="Daum C."/>
            <person name="Ng V."/>
            <person name="Clum A."/>
            <person name="Steindorff A."/>
            <person name="Ohm R.A."/>
            <person name="Martin F."/>
            <person name="Silar P."/>
            <person name="Natvig D.O."/>
            <person name="Lalanne C."/>
            <person name="Gautier V."/>
            <person name="Ament-Velasquez S.L."/>
            <person name="Kruys A."/>
            <person name="Hutchinson M.I."/>
            <person name="Powell A.J."/>
            <person name="Barry K."/>
            <person name="Miller A.N."/>
            <person name="Grigoriev I.V."/>
            <person name="Debuchy R."/>
            <person name="Gladieux P."/>
            <person name="Hiltunen Thoren M."/>
            <person name="Johannesson H."/>
        </authorList>
    </citation>
    <scope>NUCLEOTIDE SEQUENCE</scope>
    <source>
        <strain evidence="3">CBS 118394</strain>
    </source>
</reference>
<dbReference type="EMBL" id="JAUEDM010000001">
    <property type="protein sequence ID" value="KAK3330220.1"/>
    <property type="molecule type" value="Genomic_DNA"/>
</dbReference>
<evidence type="ECO:0000256" key="2">
    <source>
        <dbReference type="SAM" id="MobiDB-lite"/>
    </source>
</evidence>
<organism evidence="3 4">
    <name type="scientific">Apodospora peruviana</name>
    <dbReference type="NCBI Taxonomy" id="516989"/>
    <lineage>
        <taxon>Eukaryota</taxon>
        <taxon>Fungi</taxon>
        <taxon>Dikarya</taxon>
        <taxon>Ascomycota</taxon>
        <taxon>Pezizomycotina</taxon>
        <taxon>Sordariomycetes</taxon>
        <taxon>Sordariomycetidae</taxon>
        <taxon>Sordariales</taxon>
        <taxon>Lasiosphaeriaceae</taxon>
        <taxon>Apodospora</taxon>
    </lineage>
</organism>
<dbReference type="SMART" id="SM00320">
    <property type="entry name" value="WD40"/>
    <property type="match status" value="2"/>
</dbReference>
<dbReference type="InterPro" id="IPR036322">
    <property type="entry name" value="WD40_repeat_dom_sf"/>
</dbReference>
<evidence type="ECO:0000256" key="1">
    <source>
        <dbReference type="PROSITE-ProRule" id="PRU00221"/>
    </source>
</evidence>
<evidence type="ECO:0000313" key="4">
    <source>
        <dbReference type="Proteomes" id="UP001283341"/>
    </source>
</evidence>
<gene>
    <name evidence="3" type="ORF">B0H66DRAFT_468985</name>
</gene>
<evidence type="ECO:0000313" key="3">
    <source>
        <dbReference type="EMBL" id="KAK3330220.1"/>
    </source>
</evidence>
<comment type="caution">
    <text evidence="3">The sequence shown here is derived from an EMBL/GenBank/DDBJ whole genome shotgun (WGS) entry which is preliminary data.</text>
</comment>
<reference evidence="3" key="2">
    <citation type="submission" date="2023-06" db="EMBL/GenBank/DDBJ databases">
        <authorList>
            <consortium name="Lawrence Berkeley National Laboratory"/>
            <person name="Haridas S."/>
            <person name="Hensen N."/>
            <person name="Bonometti L."/>
            <person name="Westerberg I."/>
            <person name="Brannstrom I.O."/>
            <person name="Guillou S."/>
            <person name="Cros-Aarteil S."/>
            <person name="Calhoun S."/>
            <person name="Kuo A."/>
            <person name="Mondo S."/>
            <person name="Pangilinan J."/>
            <person name="Riley R."/>
            <person name="Labutti K."/>
            <person name="Andreopoulos B."/>
            <person name="Lipzen A."/>
            <person name="Chen C."/>
            <person name="Yanf M."/>
            <person name="Daum C."/>
            <person name="Ng V."/>
            <person name="Clum A."/>
            <person name="Steindorff A."/>
            <person name="Ohm R."/>
            <person name="Martin F."/>
            <person name="Silar P."/>
            <person name="Natvig D."/>
            <person name="Lalanne C."/>
            <person name="Gautier V."/>
            <person name="Ament-Velasquez S.L."/>
            <person name="Kruys A."/>
            <person name="Hutchinson M.I."/>
            <person name="Powell A.J."/>
            <person name="Barry K."/>
            <person name="Miller A.N."/>
            <person name="Grigoriev I.V."/>
            <person name="Debuchy R."/>
            <person name="Gladieux P."/>
            <person name="Thoren M.H."/>
            <person name="Johannesson H."/>
        </authorList>
    </citation>
    <scope>NUCLEOTIDE SEQUENCE</scope>
    <source>
        <strain evidence="3">CBS 118394</strain>
    </source>
</reference>
<dbReference type="PANTHER" id="PTHR43991">
    <property type="entry name" value="WD REPEAT PROTEIN (AFU_ORTHOLOGUE AFUA_8G05640)-RELATED"/>
    <property type="match status" value="1"/>
</dbReference>
<dbReference type="PROSITE" id="PS50082">
    <property type="entry name" value="WD_REPEATS_2"/>
    <property type="match status" value="1"/>
</dbReference>
<dbReference type="Proteomes" id="UP001283341">
    <property type="component" value="Unassembled WGS sequence"/>
</dbReference>
<feature type="region of interest" description="Disordered" evidence="2">
    <location>
        <begin position="98"/>
        <end position="126"/>
    </location>
</feature>
<dbReference type="PANTHER" id="PTHR43991:SF12">
    <property type="entry name" value="WD REPEAT PROTEIN (AFU_ORTHOLOGUE AFUA_8G05640)"/>
    <property type="match status" value="1"/>
</dbReference>
<protein>
    <submittedName>
        <fullName evidence="3">WD40-repeat-containing domain protein</fullName>
    </submittedName>
</protein>
<dbReference type="AlphaFoldDB" id="A0AAE0ISI2"/>
<accession>A0AAE0ISI2</accession>
<dbReference type="PROSITE" id="PS50294">
    <property type="entry name" value="WD_REPEATS_REGION"/>
    <property type="match status" value="1"/>
</dbReference>
<feature type="repeat" description="WD" evidence="1">
    <location>
        <begin position="513"/>
        <end position="545"/>
    </location>
</feature>
<keyword evidence="4" id="KW-1185">Reference proteome</keyword>
<dbReference type="InterPro" id="IPR001680">
    <property type="entry name" value="WD40_rpt"/>
</dbReference>
<dbReference type="InterPro" id="IPR015943">
    <property type="entry name" value="WD40/YVTN_repeat-like_dom_sf"/>
</dbReference>
<keyword evidence="1" id="KW-0853">WD repeat</keyword>
<proteinExistence type="predicted"/>
<name>A0AAE0ISI2_9PEZI</name>
<dbReference type="SUPFAM" id="SSF50978">
    <property type="entry name" value="WD40 repeat-like"/>
    <property type="match status" value="1"/>
</dbReference>
<dbReference type="Gene3D" id="2.130.10.10">
    <property type="entry name" value="YVTN repeat-like/Quinoprotein amine dehydrogenase"/>
    <property type="match status" value="1"/>
</dbReference>
<sequence length="703" mass="78472">MIYGSDDEEDDDEVADQVSEDGQSWFYHLEHQYHSQQQHQQQHPLPLNSQQLAFLNELDGYISDDLDISDDAGAPLVNYLDVVGLLINGMDQELNMATGSGTQFDYPDHLGPPHEDDDEHGGTDLGPPVFPILPEDDLFPGPNPYELVAMGYASILPHASVLSSVPNPPDVPLQTAQPVVELNPGVNSEWFADAHPAALSNPNPFTLGPGNNGLTDFLHSWARSSRTSPTFARERGRFPWPNRINDLTHRQVARIKYEDLGGDCCDLQGIDWEDIGVTRREARERRFLTYNNYVNMPRSDQWTPDLPDVALPRSESYFRFRRMDIRPGINLSHFQLRNVLATTSRTRVFYPGERVVHQFNPVSGEGKPVMKVDDVPGSQVSTMAAGHRVLIAGVFNGEYLLRHIDSGEPEATACHAGVITAHSSGITNHAQVHLSRGSSSPLAAFASNDMVFRVMDIATETWLSQVEFKFPLNCTALSPDRRLRVMVGDSYNVLITAADSTLPGGKPEILQELSGHRDYGFACDWADDGWTVATGFQDKSVKIWDARRWTDSSGRAAPVTTIRAEMAGVRNLRFSPVGSGKRVLVAAEEADFVNIIDAQTFRSKQTIDVFGELGGVAFVNEGQDLMVLCCDRTRGGILQLERCGFADEPSLDMGEEGFGHRNYRRSRRTSDYWQRFWVAEEKLMKKILWNRRKLAAADLLEPF</sequence>